<accession>A0ABT0J5X2</accession>
<evidence type="ECO:0000313" key="1">
    <source>
        <dbReference type="EMBL" id="MCK9794903.1"/>
    </source>
</evidence>
<keyword evidence="2" id="KW-1185">Reference proteome</keyword>
<comment type="caution">
    <text evidence="1">The sequence shown here is derived from an EMBL/GenBank/DDBJ whole genome shotgun (WGS) entry which is preliminary data.</text>
</comment>
<proteinExistence type="predicted"/>
<dbReference type="EMBL" id="JALQCY010000004">
    <property type="protein sequence ID" value="MCK9794903.1"/>
    <property type="molecule type" value="Genomic_DNA"/>
</dbReference>
<name>A0ABT0J5X2_9MICO</name>
<dbReference type="RefSeq" id="WP_416344762.1">
    <property type="nucleotide sequence ID" value="NZ_JALQCY010000004.1"/>
</dbReference>
<organism evidence="1 2">
    <name type="scientific">Isoptericola peretonis</name>
    <dbReference type="NCBI Taxonomy" id="2918523"/>
    <lineage>
        <taxon>Bacteria</taxon>
        <taxon>Bacillati</taxon>
        <taxon>Actinomycetota</taxon>
        <taxon>Actinomycetes</taxon>
        <taxon>Micrococcales</taxon>
        <taxon>Promicromonosporaceae</taxon>
        <taxon>Isoptericola</taxon>
    </lineage>
</organism>
<evidence type="ECO:0000313" key="2">
    <source>
        <dbReference type="Proteomes" id="UP001651050"/>
    </source>
</evidence>
<reference evidence="1 2" key="1">
    <citation type="submission" date="2022-02" db="EMBL/GenBank/DDBJ databases">
        <title>The car tank lid bacteriome: a reservoir of bacteria with potential in bioremediation of fuel.</title>
        <authorList>
            <person name="Vidal-Verdu A."/>
            <person name="Gomez-Martinez D."/>
            <person name="Latorre-Perez A."/>
            <person name="Pereto J."/>
            <person name="Porcar M."/>
        </authorList>
    </citation>
    <scope>NUCLEOTIDE SEQUENCE [LARGE SCALE GENOMIC DNA]</scope>
    <source>
        <strain evidence="1 2">4D.3</strain>
    </source>
</reference>
<dbReference type="Proteomes" id="UP001651050">
    <property type="component" value="Unassembled WGS sequence"/>
</dbReference>
<gene>
    <name evidence="1" type="ORF">M1843_14220</name>
</gene>
<protein>
    <submittedName>
        <fullName evidence="1">Uncharacterized protein</fullName>
    </submittedName>
</protein>
<sequence length="120" mass="13181">MPRIVALNYAAPIAVGHTVEITEFADTRPEKKRKGSDRFEAFRLPVVVDLDTGIRYMNHVHASAGGNGGNSFTPNRYPLVPRPDLQVAATWRGRVTACTIVMIEGLENQHTTLVVEPVEG</sequence>